<evidence type="ECO:0000256" key="3">
    <source>
        <dbReference type="SAM" id="SignalP"/>
    </source>
</evidence>
<comment type="similarity">
    <text evidence="1">Belongs to the UPF0319 family.</text>
</comment>
<reference evidence="4" key="1">
    <citation type="submission" date="2021-11" db="EMBL/GenBank/DDBJ databases">
        <title>Vibrio ZSDE26 sp. nov. and Vibrio ZSDZ34 sp. nov., isolated from coastal seawater in Qingdao.</title>
        <authorList>
            <person name="Zhang P."/>
        </authorList>
    </citation>
    <scope>NUCLEOTIDE SEQUENCE</scope>
    <source>
        <strain evidence="4">ZSDZ34</strain>
    </source>
</reference>
<dbReference type="PANTHER" id="PTHR38108:SF1">
    <property type="entry name" value="UPF0319 PROTEIN YCCT"/>
    <property type="match status" value="1"/>
</dbReference>
<accession>A0A9X1W7G9</accession>
<feature type="signal peptide" evidence="3">
    <location>
        <begin position="1"/>
        <end position="20"/>
    </location>
</feature>
<evidence type="ECO:0000313" key="4">
    <source>
        <dbReference type="EMBL" id="MCJ2375363.1"/>
    </source>
</evidence>
<dbReference type="Pfam" id="PF09829">
    <property type="entry name" value="DUF2057"/>
    <property type="match status" value="1"/>
</dbReference>
<comment type="caution">
    <text evidence="4">The sequence shown here is derived from an EMBL/GenBank/DDBJ whole genome shotgun (WGS) entry which is preliminary data.</text>
</comment>
<keyword evidence="2 3" id="KW-0732">Signal</keyword>
<sequence>MKQYVVAALMSAGLVFSASAAVLVPMKGVSLLYINGQEADSKIKSTEVANGRSQLVIQMDKKVGSGSSQSVYTSAPYVITLNITGNEVKINHPVARSKSEAEAVFRTGNPDWRITQDGKSLAYEQEKLKGKDGFLPYAGMDELVAQHNKTRGLSFGASGLEVAAASTAAVATTAVVASSGNKAKVKKTENKKGAAGQSNGTPVEHLKKWYLKASSAERKEFRKWMIDQE</sequence>
<dbReference type="EMBL" id="JAJNNZ010000001">
    <property type="protein sequence ID" value="MCJ2375363.1"/>
    <property type="molecule type" value="Genomic_DNA"/>
</dbReference>
<evidence type="ECO:0000256" key="1">
    <source>
        <dbReference type="ARBA" id="ARBA00008490"/>
    </source>
</evidence>
<dbReference type="AlphaFoldDB" id="A0A9X1W7G9"/>
<dbReference type="RefSeq" id="WP_244354303.1">
    <property type="nucleotide sequence ID" value="NZ_JAJNNZ010000001.1"/>
</dbReference>
<evidence type="ECO:0000256" key="2">
    <source>
        <dbReference type="ARBA" id="ARBA00022729"/>
    </source>
</evidence>
<gene>
    <name evidence="4" type="ORF">LNL84_00785</name>
</gene>
<evidence type="ECO:0000313" key="5">
    <source>
        <dbReference type="Proteomes" id="UP001139488"/>
    </source>
</evidence>
<dbReference type="Proteomes" id="UP001139488">
    <property type="component" value="Unassembled WGS sequence"/>
</dbReference>
<name>A0A9X1W7G9_9VIBR</name>
<keyword evidence="5" id="KW-1185">Reference proteome</keyword>
<dbReference type="PANTHER" id="PTHR38108">
    <property type="entry name" value="UPF0319 PROTEIN YCCT"/>
    <property type="match status" value="1"/>
</dbReference>
<protein>
    <submittedName>
        <fullName evidence="4">DUF2057 domain-containing protein</fullName>
    </submittedName>
</protein>
<proteinExistence type="inferred from homology"/>
<dbReference type="InterPro" id="IPR018635">
    <property type="entry name" value="UPF0319"/>
</dbReference>
<organism evidence="4 5">
    <name type="scientific">Vibrio gelatinilyticus</name>
    <dbReference type="NCBI Taxonomy" id="2893468"/>
    <lineage>
        <taxon>Bacteria</taxon>
        <taxon>Pseudomonadati</taxon>
        <taxon>Pseudomonadota</taxon>
        <taxon>Gammaproteobacteria</taxon>
        <taxon>Vibrionales</taxon>
        <taxon>Vibrionaceae</taxon>
        <taxon>Vibrio</taxon>
    </lineage>
</organism>
<feature type="chain" id="PRO_5040905524" evidence="3">
    <location>
        <begin position="21"/>
        <end position="229"/>
    </location>
</feature>